<dbReference type="InterPro" id="IPR006311">
    <property type="entry name" value="TAT_signal"/>
</dbReference>
<dbReference type="SUPFAM" id="SSF50370">
    <property type="entry name" value="Ricin B-like lectins"/>
    <property type="match status" value="2"/>
</dbReference>
<protein>
    <submittedName>
        <fullName evidence="3">RICIN domain-containing protein</fullName>
    </submittedName>
</protein>
<feature type="domain" description="Ricin B lectin" evidence="2">
    <location>
        <begin position="792"/>
        <end position="929"/>
    </location>
</feature>
<dbReference type="AlphaFoldDB" id="A0A9X3A1E3"/>
<dbReference type="InterPro" id="IPR008928">
    <property type="entry name" value="6-hairpin_glycosidase_sf"/>
</dbReference>
<keyword evidence="1" id="KW-0732">Signal</keyword>
<feature type="signal peptide" evidence="1">
    <location>
        <begin position="1"/>
        <end position="28"/>
    </location>
</feature>
<dbReference type="InterPro" id="IPR012878">
    <property type="entry name" value="Beta-AFase-like_GH127_cat"/>
</dbReference>
<dbReference type="PANTHER" id="PTHR31151">
    <property type="entry name" value="PROLINE-TRNA LIGASE (DUF1680)"/>
    <property type="match status" value="1"/>
</dbReference>
<dbReference type="InterPro" id="IPR035992">
    <property type="entry name" value="Ricin_B-like_lectins"/>
</dbReference>
<dbReference type="Pfam" id="PF07944">
    <property type="entry name" value="Beta-AFase-like_GH127_cat"/>
    <property type="match status" value="1"/>
</dbReference>
<dbReference type="SUPFAM" id="SSF48208">
    <property type="entry name" value="Six-hairpin glycosidases"/>
    <property type="match status" value="1"/>
</dbReference>
<evidence type="ECO:0000259" key="2">
    <source>
        <dbReference type="SMART" id="SM00458"/>
    </source>
</evidence>
<dbReference type="CDD" id="cd00161">
    <property type="entry name" value="beta-trefoil_Ricin-like"/>
    <property type="match status" value="2"/>
</dbReference>
<dbReference type="Pfam" id="PF14200">
    <property type="entry name" value="RicinB_lectin_2"/>
    <property type="match status" value="2"/>
</dbReference>
<keyword evidence="4" id="KW-1185">Reference proteome</keyword>
<organism evidence="3 4">
    <name type="scientific">Umezawaea endophytica</name>
    <dbReference type="NCBI Taxonomy" id="1654476"/>
    <lineage>
        <taxon>Bacteria</taxon>
        <taxon>Bacillati</taxon>
        <taxon>Actinomycetota</taxon>
        <taxon>Actinomycetes</taxon>
        <taxon>Pseudonocardiales</taxon>
        <taxon>Pseudonocardiaceae</taxon>
        <taxon>Umezawaea</taxon>
    </lineage>
</organism>
<sequence>MSIPRRTFLRGGLLTAGGALVVPRTAQAATAHYPVNRAPLRPSSYLRLPPGAVRPAGWLATQLDRQVTGLAGRYQEFSHFLRFGETGWTRSDLDGWEEVPYWLRGFGDLGYVTGNARVLADTERWINAVIATQASDGFFGPSRLRTVLNGHADLWPHMPMLHALRSWAEYRGDTRIDGMLTRYFRFMAAQPDGVFSDGWGATRWGDTIDVVYWLFNRTGDTSLLDLTRRIHQHSANWVDRVASLHNVNFAQGFREPAQFWQLSGDDLHRSSSYRTYDSIMAQYGQFPGGGFAGDENSRPGYGDPRQGFETCGVVEFMASHELLLRTTGDPVWGDRTEELAFNMLPASLDAQGKAIHYVTSANVVQLDNGAKGRRQFDNDFAMQAFLPGVDNYRCCPHNYGQGWPYYVEEMWLATPDGGLAAALHGPSRVSAKVGDGTVVTVVSDTSYPFTDTITFTVSTPRAVAFPFAVRIPGWCPNPSLTVNGAAVAAQGGPRFVTVNRTWANGDKVVLRLPMAPRTRVWSRNHNAVSVDLGALTFSLRFDERWNRFAGSADWPEYEVKSGSAWNVGLTPNQQFSVSTGGSVTDPFTLASTPVRISARVRDIPDWEVDGENVVATLSDGPVATTGAERTVELVPMGAARLRITAFPQTGGAKTWGTPGVLCRVQNKNSGKVLSTSDARIVQFADDGNADRLWRLVDLGNGKVKVRNERTGKVLGVDGMSTANSAQVVQFDDNGTADHRWTLVDNGDGWFRLRNVNSGKVLGVDVMSTADSARVVQFDDNGTADHLWRIIPDGVVRIRNLNSTKVLGVDLMSTADSARVVQFDDNGTADHNWRFLPDANGYFRIRNENSGKVLGVDGMSTANSARVVQFSDTGTADHLWRLRPDTDDLWRVQNANSGKVLGVDGMSYDNSAQVVQFDDSGTADHLWRLS</sequence>
<dbReference type="Gene3D" id="2.80.10.50">
    <property type="match status" value="5"/>
</dbReference>
<dbReference type="PANTHER" id="PTHR31151:SF0">
    <property type="entry name" value="PROLINE-TRNA LIGASE (DUF1680)"/>
    <property type="match status" value="1"/>
</dbReference>
<dbReference type="InterPro" id="IPR049046">
    <property type="entry name" value="Beta-AFase-like_GH127_middle"/>
</dbReference>
<feature type="chain" id="PRO_5040732759" evidence="1">
    <location>
        <begin position="29"/>
        <end position="929"/>
    </location>
</feature>
<dbReference type="RefSeq" id="WP_259625045.1">
    <property type="nucleotide sequence ID" value="NZ_JANYMP010000010.1"/>
</dbReference>
<evidence type="ECO:0000313" key="3">
    <source>
        <dbReference type="EMBL" id="MCS7479549.1"/>
    </source>
</evidence>
<feature type="domain" description="Ricin B lectin" evidence="2">
    <location>
        <begin position="659"/>
        <end position="790"/>
    </location>
</feature>
<accession>A0A9X3A1E3</accession>
<dbReference type="PROSITE" id="PS50231">
    <property type="entry name" value="RICIN_B_LECTIN"/>
    <property type="match status" value="2"/>
</dbReference>
<dbReference type="InterPro" id="IPR000772">
    <property type="entry name" value="Ricin_B_lectin"/>
</dbReference>
<dbReference type="PROSITE" id="PS51318">
    <property type="entry name" value="TAT"/>
    <property type="match status" value="1"/>
</dbReference>
<comment type="caution">
    <text evidence="3">The sequence shown here is derived from an EMBL/GenBank/DDBJ whole genome shotgun (WGS) entry which is preliminary data.</text>
</comment>
<dbReference type="Proteomes" id="UP001141259">
    <property type="component" value="Unassembled WGS sequence"/>
</dbReference>
<evidence type="ECO:0000313" key="4">
    <source>
        <dbReference type="Proteomes" id="UP001141259"/>
    </source>
</evidence>
<dbReference type="EMBL" id="JANYMP010000010">
    <property type="protein sequence ID" value="MCS7479549.1"/>
    <property type="molecule type" value="Genomic_DNA"/>
</dbReference>
<evidence type="ECO:0000256" key="1">
    <source>
        <dbReference type="SAM" id="SignalP"/>
    </source>
</evidence>
<gene>
    <name evidence="3" type="ORF">NZH93_22035</name>
</gene>
<name>A0A9X3A1E3_9PSEU</name>
<dbReference type="Pfam" id="PF20736">
    <property type="entry name" value="Glyco_hydro127M"/>
    <property type="match status" value="1"/>
</dbReference>
<proteinExistence type="predicted"/>
<dbReference type="SMART" id="SM00458">
    <property type="entry name" value="RICIN"/>
    <property type="match status" value="2"/>
</dbReference>
<reference evidence="3" key="1">
    <citation type="submission" date="2022-08" db="EMBL/GenBank/DDBJ databases">
        <authorList>
            <person name="Tistechok S."/>
            <person name="Samborskyy M."/>
            <person name="Roman I."/>
        </authorList>
    </citation>
    <scope>NUCLEOTIDE SEQUENCE</scope>
    <source>
        <strain evidence="3">DSM 103496</strain>
    </source>
</reference>
<dbReference type="GO" id="GO:0005975">
    <property type="term" value="P:carbohydrate metabolic process"/>
    <property type="evidence" value="ECO:0007669"/>
    <property type="project" value="InterPro"/>
</dbReference>